<evidence type="ECO:0000256" key="4">
    <source>
        <dbReference type="ARBA" id="ARBA00022544"/>
    </source>
</evidence>
<evidence type="ECO:0008006" key="11">
    <source>
        <dbReference type="Google" id="ProtNLM"/>
    </source>
</evidence>
<keyword evidence="4" id="KW-0309">Germination</keyword>
<comment type="subcellular location">
    <subcellularLocation>
        <location evidence="1">Membrane</location>
        <topology evidence="1">Multi-pass membrane protein</topology>
    </subcellularLocation>
</comment>
<evidence type="ECO:0000256" key="1">
    <source>
        <dbReference type="ARBA" id="ARBA00004141"/>
    </source>
</evidence>
<evidence type="ECO:0000256" key="3">
    <source>
        <dbReference type="ARBA" id="ARBA00022448"/>
    </source>
</evidence>
<feature type="transmembrane region" description="Helical" evidence="8">
    <location>
        <begin position="298"/>
        <end position="319"/>
    </location>
</feature>
<feature type="transmembrane region" description="Helical" evidence="8">
    <location>
        <begin position="262"/>
        <end position="286"/>
    </location>
</feature>
<reference evidence="9 10" key="1">
    <citation type="submission" date="2017-10" db="EMBL/GenBank/DDBJ databases">
        <title>Draft genome of Lysinibacillus fusiformis strain Juneja, a laboratory-derived pathogen of Drosophila melanogaster.</title>
        <authorList>
            <person name="Smith B.R."/>
            <person name="Unckless R.L."/>
        </authorList>
    </citation>
    <scope>NUCLEOTIDE SEQUENCE [LARGE SCALE GENOMIC DNA]</scope>
    <source>
        <strain evidence="9 10">Juneja</strain>
    </source>
</reference>
<keyword evidence="3" id="KW-0813">Transport</keyword>
<dbReference type="AlphaFoldDB" id="A0A2I0UYZ2"/>
<feature type="transmembrane region" description="Helical" evidence="8">
    <location>
        <begin position="331"/>
        <end position="350"/>
    </location>
</feature>
<feature type="transmembrane region" description="Helical" evidence="8">
    <location>
        <begin position="140"/>
        <end position="161"/>
    </location>
</feature>
<accession>A0A2I0UYZ2</accession>
<evidence type="ECO:0000313" key="9">
    <source>
        <dbReference type="EMBL" id="PKU51281.1"/>
    </source>
</evidence>
<dbReference type="RefSeq" id="WP_058843117.1">
    <property type="nucleotide sequence ID" value="NZ_JAZBNI010000002.1"/>
</dbReference>
<feature type="transmembrane region" description="Helical" evidence="8">
    <location>
        <begin position="7"/>
        <end position="27"/>
    </location>
</feature>
<evidence type="ECO:0000256" key="8">
    <source>
        <dbReference type="SAM" id="Phobius"/>
    </source>
</evidence>
<comment type="caution">
    <text evidence="9">The sequence shown here is derived from an EMBL/GenBank/DDBJ whole genome shotgun (WGS) entry which is preliminary data.</text>
</comment>
<dbReference type="Pfam" id="PF03845">
    <property type="entry name" value="Spore_permease"/>
    <property type="match status" value="1"/>
</dbReference>
<keyword evidence="6 8" id="KW-1133">Transmembrane helix</keyword>
<dbReference type="Proteomes" id="UP000234956">
    <property type="component" value="Unassembled WGS sequence"/>
</dbReference>
<dbReference type="EMBL" id="PDFK01000003">
    <property type="protein sequence ID" value="PKU51281.1"/>
    <property type="molecule type" value="Genomic_DNA"/>
</dbReference>
<evidence type="ECO:0000256" key="2">
    <source>
        <dbReference type="ARBA" id="ARBA00007998"/>
    </source>
</evidence>
<organism evidence="9 10">
    <name type="scientific">Lysinibacillus fusiformis</name>
    <dbReference type="NCBI Taxonomy" id="28031"/>
    <lineage>
        <taxon>Bacteria</taxon>
        <taxon>Bacillati</taxon>
        <taxon>Bacillota</taxon>
        <taxon>Bacilli</taxon>
        <taxon>Bacillales</taxon>
        <taxon>Bacillaceae</taxon>
        <taxon>Lysinibacillus</taxon>
    </lineage>
</organism>
<dbReference type="GO" id="GO:0016020">
    <property type="term" value="C:membrane"/>
    <property type="evidence" value="ECO:0007669"/>
    <property type="project" value="UniProtKB-SubCell"/>
</dbReference>
<dbReference type="PANTHER" id="PTHR34975">
    <property type="entry name" value="SPORE GERMINATION PROTEIN A2"/>
    <property type="match status" value="1"/>
</dbReference>
<feature type="transmembrane region" description="Helical" evidence="8">
    <location>
        <begin position="75"/>
        <end position="94"/>
    </location>
</feature>
<evidence type="ECO:0000313" key="10">
    <source>
        <dbReference type="Proteomes" id="UP000234956"/>
    </source>
</evidence>
<proteinExistence type="inferred from homology"/>
<comment type="similarity">
    <text evidence="2">Belongs to the amino acid-polyamine-organocation (APC) superfamily. Spore germination protein (SGP) (TC 2.A.3.9) family.</text>
</comment>
<feature type="transmembrane region" description="Helical" evidence="8">
    <location>
        <begin position="210"/>
        <end position="230"/>
    </location>
</feature>
<protein>
    <recommendedName>
        <fullName evidence="11">Spore germination protein</fullName>
    </recommendedName>
</protein>
<feature type="transmembrane region" description="Helical" evidence="8">
    <location>
        <begin position="114"/>
        <end position="133"/>
    </location>
</feature>
<dbReference type="PANTHER" id="PTHR34975:SF2">
    <property type="entry name" value="SPORE GERMINATION PROTEIN A2"/>
    <property type="match status" value="1"/>
</dbReference>
<dbReference type="InterPro" id="IPR004761">
    <property type="entry name" value="Spore_GerAB"/>
</dbReference>
<dbReference type="GO" id="GO:0009847">
    <property type="term" value="P:spore germination"/>
    <property type="evidence" value="ECO:0007669"/>
    <property type="project" value="InterPro"/>
</dbReference>
<evidence type="ECO:0000256" key="5">
    <source>
        <dbReference type="ARBA" id="ARBA00022692"/>
    </source>
</evidence>
<keyword evidence="7 8" id="KW-0472">Membrane</keyword>
<feature type="transmembrane region" description="Helical" evidence="8">
    <location>
        <begin position="181"/>
        <end position="198"/>
    </location>
</feature>
<name>A0A2I0UYZ2_9BACI</name>
<gene>
    <name evidence="9" type="ORF">CRI88_11190</name>
</gene>
<feature type="transmembrane region" description="Helical" evidence="8">
    <location>
        <begin position="33"/>
        <end position="54"/>
    </location>
</feature>
<evidence type="ECO:0000256" key="6">
    <source>
        <dbReference type="ARBA" id="ARBA00022989"/>
    </source>
</evidence>
<sequence length="363" mass="42145">MTHRFQIGIVFFIIHLSFGFLLYPDLIYSLTDAGHWLVILCQGVLQLMLISLYIKGLNFFPNQDIIDIYLKMGRLVAFIILLPFVLNLTVLVALNIRTYTEVINSLFLLRTPHWPIALLLYFISAYTATKGLGTILRSSVFIFFMITPFILFIIVSSIVNFDFHNGFPIRNSSFEFLLDIHFYYLIGFSAFLFLGFMVSKKPLVFRDIFIAWFSVIMVYLAFVYIPLFIFGQETVVTMSLPFVVAVDSVDIRWLAFNRQTMFFGISSIGFMLIFNAVMLWMISQIMQKLFSRLHVKSAWWIMIFSLIGYTAGLFIPNQVWTNTLILLNRGAQVYFMLMIPVTVYIYGIVIKRKVTNDERKSSL</sequence>
<keyword evidence="5 8" id="KW-0812">Transmembrane</keyword>
<evidence type="ECO:0000256" key="7">
    <source>
        <dbReference type="ARBA" id="ARBA00023136"/>
    </source>
</evidence>